<dbReference type="PANTHER" id="PTHR43300">
    <property type="entry name" value="ACETYLTRANSFERASE"/>
    <property type="match status" value="1"/>
</dbReference>
<proteinExistence type="inferred from homology"/>
<dbReference type="SUPFAM" id="SSF51161">
    <property type="entry name" value="Trimeric LpxA-like enzymes"/>
    <property type="match status" value="1"/>
</dbReference>
<name>A0A8E6EUD8_9BACT</name>
<reference evidence="2" key="1">
    <citation type="submission" date="2021-05" db="EMBL/GenBank/DDBJ databases">
        <title>Complete genome sequence of the cellulolytic planctomycete Telmatocola sphagniphila SP2T and characterization of the first cellulase from planctomycetes.</title>
        <authorList>
            <person name="Rakitin A.L."/>
            <person name="Beletsky A.V."/>
            <person name="Naumoff D.G."/>
            <person name="Kulichevskaya I.S."/>
            <person name="Mardanov A.V."/>
            <person name="Ravin N.V."/>
            <person name="Dedysh S.N."/>
        </authorList>
    </citation>
    <scope>NUCLEOTIDE SEQUENCE</scope>
    <source>
        <strain evidence="2">SP2T</strain>
    </source>
</reference>
<dbReference type="Gene3D" id="2.160.10.10">
    <property type="entry name" value="Hexapeptide repeat proteins"/>
    <property type="match status" value="1"/>
</dbReference>
<dbReference type="InterPro" id="IPR001451">
    <property type="entry name" value="Hexapep"/>
</dbReference>
<dbReference type="Proteomes" id="UP000676194">
    <property type="component" value="Chromosome"/>
</dbReference>
<evidence type="ECO:0000313" key="2">
    <source>
        <dbReference type="EMBL" id="QVL31132.1"/>
    </source>
</evidence>
<dbReference type="InterPro" id="IPR011004">
    <property type="entry name" value="Trimer_LpxA-like_sf"/>
</dbReference>
<dbReference type="InterPro" id="IPR050179">
    <property type="entry name" value="Trans_hexapeptide_repeat"/>
</dbReference>
<sequence length="201" mass="21750">MIHPTAIIESGVVLGEGTSVWDNVHIRRNTVIGDQCIIGEKTYIAYEVKIGHRVKINAFVYICTAVTIEDGVMISAGTIFTNDRFPRATTSDLKQLRSSDADEHTLPTLIRAGATIGAGCTIGNDLTIGRWAMVGMGSVVTRSVPDFALVLGNPARMVGGVCRCGQLLFRCSPEQKVSQVCVCEACGLRYRVNENSITEEE</sequence>
<dbReference type="RefSeq" id="WP_213495013.1">
    <property type="nucleotide sequence ID" value="NZ_CP074694.1"/>
</dbReference>
<protein>
    <submittedName>
        <fullName evidence="2">N-acetyltransferase</fullName>
    </submittedName>
</protein>
<keyword evidence="3" id="KW-1185">Reference proteome</keyword>
<dbReference type="PANTHER" id="PTHR43300:SF4">
    <property type="entry name" value="ACYL-[ACYL-CARRIER-PROTEIN]--UDP-N-ACETYLGLUCOSAMINE O-ACYLTRANSFERASE"/>
    <property type="match status" value="1"/>
</dbReference>
<organism evidence="2 3">
    <name type="scientific">Telmatocola sphagniphila</name>
    <dbReference type="NCBI Taxonomy" id="1123043"/>
    <lineage>
        <taxon>Bacteria</taxon>
        <taxon>Pseudomonadati</taxon>
        <taxon>Planctomycetota</taxon>
        <taxon>Planctomycetia</taxon>
        <taxon>Gemmatales</taxon>
        <taxon>Gemmataceae</taxon>
    </lineage>
</organism>
<dbReference type="EMBL" id="CP074694">
    <property type="protein sequence ID" value="QVL31132.1"/>
    <property type="molecule type" value="Genomic_DNA"/>
</dbReference>
<evidence type="ECO:0000313" key="3">
    <source>
        <dbReference type="Proteomes" id="UP000676194"/>
    </source>
</evidence>
<gene>
    <name evidence="2" type="ORF">KIH39_20115</name>
</gene>
<dbReference type="Pfam" id="PF00132">
    <property type="entry name" value="Hexapep"/>
    <property type="match status" value="3"/>
</dbReference>
<evidence type="ECO:0000256" key="1">
    <source>
        <dbReference type="ARBA" id="ARBA00007274"/>
    </source>
</evidence>
<dbReference type="CDD" id="cd03358">
    <property type="entry name" value="LbH_WxcM_N_like"/>
    <property type="match status" value="1"/>
</dbReference>
<comment type="similarity">
    <text evidence="1">Belongs to the transferase hexapeptide repeat family.</text>
</comment>
<dbReference type="KEGG" id="tsph:KIH39_20115"/>
<accession>A0A8E6EUD8</accession>
<dbReference type="AlphaFoldDB" id="A0A8E6EUD8"/>